<evidence type="ECO:0000313" key="3">
    <source>
        <dbReference type="Proteomes" id="UP001302126"/>
    </source>
</evidence>
<gene>
    <name evidence="2" type="ORF">QBC35DRAFT_467335</name>
</gene>
<feature type="region of interest" description="Disordered" evidence="1">
    <location>
        <begin position="250"/>
        <end position="269"/>
    </location>
</feature>
<comment type="caution">
    <text evidence="2">The sequence shown here is derived from an EMBL/GenBank/DDBJ whole genome shotgun (WGS) entry which is preliminary data.</text>
</comment>
<evidence type="ECO:0008006" key="4">
    <source>
        <dbReference type="Google" id="ProtNLM"/>
    </source>
</evidence>
<reference evidence="2" key="1">
    <citation type="journal article" date="2023" name="Mol. Phylogenet. Evol.">
        <title>Genome-scale phylogeny and comparative genomics of the fungal order Sordariales.</title>
        <authorList>
            <person name="Hensen N."/>
            <person name="Bonometti L."/>
            <person name="Westerberg I."/>
            <person name="Brannstrom I.O."/>
            <person name="Guillou S."/>
            <person name="Cros-Aarteil S."/>
            <person name="Calhoun S."/>
            <person name="Haridas S."/>
            <person name="Kuo A."/>
            <person name="Mondo S."/>
            <person name="Pangilinan J."/>
            <person name="Riley R."/>
            <person name="LaButti K."/>
            <person name="Andreopoulos B."/>
            <person name="Lipzen A."/>
            <person name="Chen C."/>
            <person name="Yan M."/>
            <person name="Daum C."/>
            <person name="Ng V."/>
            <person name="Clum A."/>
            <person name="Steindorff A."/>
            <person name="Ohm R.A."/>
            <person name="Martin F."/>
            <person name="Silar P."/>
            <person name="Natvig D.O."/>
            <person name="Lalanne C."/>
            <person name="Gautier V."/>
            <person name="Ament-Velasquez S.L."/>
            <person name="Kruys A."/>
            <person name="Hutchinson M.I."/>
            <person name="Powell A.J."/>
            <person name="Barry K."/>
            <person name="Miller A.N."/>
            <person name="Grigoriev I.V."/>
            <person name="Debuchy R."/>
            <person name="Gladieux P."/>
            <person name="Hiltunen Thoren M."/>
            <person name="Johannesson H."/>
        </authorList>
    </citation>
    <scope>NUCLEOTIDE SEQUENCE</scope>
    <source>
        <strain evidence="2">PSN309</strain>
    </source>
</reference>
<feature type="compositionally biased region" description="Low complexity" evidence="1">
    <location>
        <begin position="179"/>
        <end position="198"/>
    </location>
</feature>
<feature type="compositionally biased region" description="Gly residues" evidence="1">
    <location>
        <begin position="306"/>
        <end position="317"/>
    </location>
</feature>
<name>A0AAN6WJQ5_9PEZI</name>
<feature type="compositionally biased region" description="Polar residues" evidence="1">
    <location>
        <begin position="253"/>
        <end position="269"/>
    </location>
</feature>
<evidence type="ECO:0000256" key="1">
    <source>
        <dbReference type="SAM" id="MobiDB-lite"/>
    </source>
</evidence>
<feature type="region of interest" description="Disordered" evidence="1">
    <location>
        <begin position="112"/>
        <end position="201"/>
    </location>
</feature>
<protein>
    <recommendedName>
        <fullName evidence="4">Fungal N-terminal domain-containing protein</fullName>
    </recommendedName>
</protein>
<evidence type="ECO:0000313" key="2">
    <source>
        <dbReference type="EMBL" id="KAK4183378.1"/>
    </source>
</evidence>
<organism evidence="2 3">
    <name type="scientific">Podospora australis</name>
    <dbReference type="NCBI Taxonomy" id="1536484"/>
    <lineage>
        <taxon>Eukaryota</taxon>
        <taxon>Fungi</taxon>
        <taxon>Dikarya</taxon>
        <taxon>Ascomycota</taxon>
        <taxon>Pezizomycotina</taxon>
        <taxon>Sordariomycetes</taxon>
        <taxon>Sordariomycetidae</taxon>
        <taxon>Sordariales</taxon>
        <taxon>Podosporaceae</taxon>
        <taxon>Podospora</taxon>
    </lineage>
</organism>
<feature type="compositionally biased region" description="Polar residues" evidence="1">
    <location>
        <begin position="146"/>
        <end position="164"/>
    </location>
</feature>
<accession>A0AAN6WJQ5</accession>
<dbReference type="AlphaFoldDB" id="A0AAN6WJQ5"/>
<sequence>MEIVASVAGISTAGAALSKAIYTILATIRDAPDEMADIASGITTLSLILDQLKSVMRKGNDLMINHDGVSIARLKWLFRRPRIRDLSARIECHKSTLTLLVQTMMLAVEQRKYTSDGKSIKKKRRSHDDDDSDDRGDVAKLRRQQAENAVQQTLTTLRDGYNQQNERENQHGMDGTEHSTNSQSTSASTSNAPTQSANEIQRWAAQSRDTATDLYYLVFSDSPTAGSQLSPPWGNVRKETQTMPLAENGELESGQQLVSRRPSEPSSNHWRLTSAHEVADRLDILLLGWTRLTEREVEKSRALGEGELGAEGGSSEL</sequence>
<reference evidence="2" key="2">
    <citation type="submission" date="2023-05" db="EMBL/GenBank/DDBJ databases">
        <authorList>
            <consortium name="Lawrence Berkeley National Laboratory"/>
            <person name="Steindorff A."/>
            <person name="Hensen N."/>
            <person name="Bonometti L."/>
            <person name="Westerberg I."/>
            <person name="Brannstrom I.O."/>
            <person name="Guillou S."/>
            <person name="Cros-Aarteil S."/>
            <person name="Calhoun S."/>
            <person name="Haridas S."/>
            <person name="Kuo A."/>
            <person name="Mondo S."/>
            <person name="Pangilinan J."/>
            <person name="Riley R."/>
            <person name="Labutti K."/>
            <person name="Andreopoulos B."/>
            <person name="Lipzen A."/>
            <person name="Chen C."/>
            <person name="Yanf M."/>
            <person name="Daum C."/>
            <person name="Ng V."/>
            <person name="Clum A."/>
            <person name="Ohm R."/>
            <person name="Martin F."/>
            <person name="Silar P."/>
            <person name="Natvig D."/>
            <person name="Lalanne C."/>
            <person name="Gautier V."/>
            <person name="Ament-Velasquez S.L."/>
            <person name="Kruys A."/>
            <person name="Hutchinson M.I."/>
            <person name="Powell A.J."/>
            <person name="Barry K."/>
            <person name="Miller A.N."/>
            <person name="Grigoriev I.V."/>
            <person name="Debuchy R."/>
            <person name="Gladieux P."/>
            <person name="Thoren M.H."/>
            <person name="Johannesson H."/>
        </authorList>
    </citation>
    <scope>NUCLEOTIDE SEQUENCE</scope>
    <source>
        <strain evidence="2">PSN309</strain>
    </source>
</reference>
<proteinExistence type="predicted"/>
<dbReference type="Proteomes" id="UP001302126">
    <property type="component" value="Unassembled WGS sequence"/>
</dbReference>
<dbReference type="EMBL" id="MU864553">
    <property type="protein sequence ID" value="KAK4183378.1"/>
    <property type="molecule type" value="Genomic_DNA"/>
</dbReference>
<feature type="non-terminal residue" evidence="2">
    <location>
        <position position="317"/>
    </location>
</feature>
<keyword evidence="3" id="KW-1185">Reference proteome</keyword>
<feature type="region of interest" description="Disordered" evidence="1">
    <location>
        <begin position="298"/>
        <end position="317"/>
    </location>
</feature>
<feature type="compositionally biased region" description="Basic and acidic residues" evidence="1">
    <location>
        <begin position="165"/>
        <end position="177"/>
    </location>
</feature>